<dbReference type="AlphaFoldDB" id="A0A4Z1BGF4"/>
<dbReference type="SUPFAM" id="SSF48452">
    <property type="entry name" value="TPR-like"/>
    <property type="match status" value="1"/>
</dbReference>
<organism evidence="3 4">
    <name type="scientific">Marinobacter confluentis</name>
    <dbReference type="NCBI Taxonomy" id="1697557"/>
    <lineage>
        <taxon>Bacteria</taxon>
        <taxon>Pseudomonadati</taxon>
        <taxon>Pseudomonadota</taxon>
        <taxon>Gammaproteobacteria</taxon>
        <taxon>Pseudomonadales</taxon>
        <taxon>Marinobacteraceae</taxon>
        <taxon>Marinobacter</taxon>
    </lineage>
</organism>
<dbReference type="Gene3D" id="1.25.40.10">
    <property type="entry name" value="Tetratricopeptide repeat domain"/>
    <property type="match status" value="1"/>
</dbReference>
<evidence type="ECO:0000256" key="2">
    <source>
        <dbReference type="SAM" id="SignalP"/>
    </source>
</evidence>
<sequence length="184" mass="19174">MTSKLIQKFTIIALAAALSACATGPGGGSIYVPAETDDTTAPEPPRIDPGADEPRVERKSEQPDTERRSPSYQDEGDELPAAARGLIGQAESLLAAGDAQGAVSQLERAQRIAPRSAEVYFGLAEAYVALNQLGAAEQFALKGLSLAGSDSLLQRNGWLLMADIRRARGNVAGADQAEARAGAL</sequence>
<gene>
    <name evidence="3" type="ORF">E5Q11_16145</name>
</gene>
<feature type="chain" id="PRO_5021452560" evidence="2">
    <location>
        <begin position="23"/>
        <end position="184"/>
    </location>
</feature>
<evidence type="ECO:0000313" key="4">
    <source>
        <dbReference type="Proteomes" id="UP000298325"/>
    </source>
</evidence>
<dbReference type="RefSeq" id="WP_135804481.1">
    <property type="nucleotide sequence ID" value="NZ_SRPF01000006.1"/>
</dbReference>
<evidence type="ECO:0000313" key="3">
    <source>
        <dbReference type="EMBL" id="TGN38355.1"/>
    </source>
</evidence>
<comment type="caution">
    <text evidence="3">The sequence shown here is derived from an EMBL/GenBank/DDBJ whole genome shotgun (WGS) entry which is preliminary data.</text>
</comment>
<reference evidence="3 4" key="1">
    <citation type="submission" date="2019-04" db="EMBL/GenBank/DDBJ databases">
        <authorList>
            <person name="Park S."/>
            <person name="Yoon J.-H."/>
        </authorList>
    </citation>
    <scope>NUCLEOTIDE SEQUENCE [LARGE SCALE GENOMIC DNA]</scope>
    <source>
        <strain evidence="3 4">HJM-18</strain>
    </source>
</reference>
<dbReference type="InterPro" id="IPR019734">
    <property type="entry name" value="TPR_rpt"/>
</dbReference>
<dbReference type="InterPro" id="IPR011990">
    <property type="entry name" value="TPR-like_helical_dom_sf"/>
</dbReference>
<feature type="region of interest" description="Disordered" evidence="1">
    <location>
        <begin position="29"/>
        <end position="76"/>
    </location>
</feature>
<feature type="signal peptide" evidence="2">
    <location>
        <begin position="1"/>
        <end position="22"/>
    </location>
</feature>
<protein>
    <submittedName>
        <fullName evidence="3">Tetratricopeptide repeat protein</fullName>
    </submittedName>
</protein>
<keyword evidence="2" id="KW-0732">Signal</keyword>
<dbReference type="Pfam" id="PF14559">
    <property type="entry name" value="TPR_19"/>
    <property type="match status" value="1"/>
</dbReference>
<dbReference type="EMBL" id="SRPF01000006">
    <property type="protein sequence ID" value="TGN38355.1"/>
    <property type="molecule type" value="Genomic_DNA"/>
</dbReference>
<evidence type="ECO:0000256" key="1">
    <source>
        <dbReference type="SAM" id="MobiDB-lite"/>
    </source>
</evidence>
<proteinExistence type="predicted"/>
<dbReference type="PROSITE" id="PS51257">
    <property type="entry name" value="PROKAR_LIPOPROTEIN"/>
    <property type="match status" value="1"/>
</dbReference>
<name>A0A4Z1BGF4_9GAMM</name>
<keyword evidence="4" id="KW-1185">Reference proteome</keyword>
<dbReference type="Proteomes" id="UP000298325">
    <property type="component" value="Unassembled WGS sequence"/>
</dbReference>
<dbReference type="OrthoDB" id="6196966at2"/>
<accession>A0A4Z1BGF4</accession>
<feature type="compositionally biased region" description="Basic and acidic residues" evidence="1">
    <location>
        <begin position="52"/>
        <end position="69"/>
    </location>
</feature>
<dbReference type="SMART" id="SM00028">
    <property type="entry name" value="TPR"/>
    <property type="match status" value="2"/>
</dbReference>